<keyword evidence="2 15" id="KW-0813">Transport</keyword>
<reference evidence="18 19" key="1">
    <citation type="journal article" date="2015" name="Genome Biol. Evol.">
        <title>Distinctive Genome Reduction Rates Revealed by Genomic Analyses of Two Coxiella-Like Endosymbionts in Ticks.</title>
        <authorList>
            <person name="Gottlieb Y."/>
            <person name="Lalzar I."/>
            <person name="Klasson L."/>
        </authorList>
    </citation>
    <scope>NUCLEOTIDE SEQUENCE [LARGE SCALE GENOMIC DNA]</scope>
    <source>
        <strain evidence="18 19">CRt</strain>
    </source>
</reference>
<evidence type="ECO:0000256" key="10">
    <source>
        <dbReference type="ARBA" id="ARBA00023310"/>
    </source>
</evidence>
<evidence type="ECO:0000256" key="13">
    <source>
        <dbReference type="ARBA" id="ARBA00026054"/>
    </source>
</evidence>
<dbReference type="HAMAP" id="MF_01398">
    <property type="entry name" value="ATP_synth_b_bprime"/>
    <property type="match status" value="1"/>
</dbReference>
<feature type="coiled-coil region" evidence="17">
    <location>
        <begin position="62"/>
        <end position="119"/>
    </location>
</feature>
<accession>A0ABM5UT89</accession>
<gene>
    <name evidence="15 18" type="primary">atpF</name>
    <name evidence="18" type="ORF">CleRT_00350</name>
</gene>
<evidence type="ECO:0000256" key="7">
    <source>
        <dbReference type="ARBA" id="ARBA00022989"/>
    </source>
</evidence>
<comment type="function">
    <text evidence="11 15">F(1)F(0) ATP synthase produces ATP from ADP in the presence of a proton or sodium gradient. F-type ATPases consist of two structural domains, F(1) containing the extramembraneous catalytic core and F(0) containing the membrane proton channel, linked together by a central stalk and a peripheral stalk. During catalysis, ATP synthesis in the catalytic domain of F(1) is coupled via a rotary mechanism of the central stalk subunits to proton translocation.</text>
</comment>
<keyword evidence="10 15" id="KW-0066">ATP synthesis</keyword>
<proteinExistence type="inferred from homology"/>
<evidence type="ECO:0000256" key="1">
    <source>
        <dbReference type="ARBA" id="ARBA00005513"/>
    </source>
</evidence>
<dbReference type="PANTHER" id="PTHR33445:SF1">
    <property type="entry name" value="ATP SYNTHASE SUBUNIT B"/>
    <property type="match status" value="1"/>
</dbReference>
<dbReference type="InterPro" id="IPR005864">
    <property type="entry name" value="ATP_synth_F0_bsu_bac"/>
</dbReference>
<dbReference type="SUPFAM" id="SSF81573">
    <property type="entry name" value="F1F0 ATP synthase subunit B, membrane domain"/>
    <property type="match status" value="1"/>
</dbReference>
<evidence type="ECO:0000256" key="8">
    <source>
        <dbReference type="ARBA" id="ARBA00023065"/>
    </source>
</evidence>
<sequence>MDINVSLIVQMLVFIVFIGLTMKFIWPPMIKALETRRKNIADGLAAAEKGHKELKLAEIKAKEALVEAKAQAAQIIEQANQRANHIIETAKNKAREEGAQLLQLAKNDIEQKYNAAKTELLKQVSEIAVAGAQKILQREVDKASNDHLVDELVSEI</sequence>
<keyword evidence="9 15" id="KW-0472">Membrane</keyword>
<keyword evidence="5 15" id="KW-0812">Transmembrane</keyword>
<dbReference type="Pfam" id="PF00430">
    <property type="entry name" value="ATP-synt_B"/>
    <property type="match status" value="1"/>
</dbReference>
<evidence type="ECO:0000313" key="19">
    <source>
        <dbReference type="Proteomes" id="UP000063965"/>
    </source>
</evidence>
<dbReference type="Gene3D" id="6.10.250.1580">
    <property type="match status" value="1"/>
</dbReference>
<dbReference type="Proteomes" id="UP000063965">
    <property type="component" value="Chromosome"/>
</dbReference>
<dbReference type="InterPro" id="IPR050059">
    <property type="entry name" value="ATP_synthase_B_chain"/>
</dbReference>
<evidence type="ECO:0000256" key="6">
    <source>
        <dbReference type="ARBA" id="ARBA00022781"/>
    </source>
</evidence>
<comment type="similarity">
    <text evidence="1 15 16">Belongs to the ATPase B chain family.</text>
</comment>
<protein>
    <recommendedName>
        <fullName evidence="15">ATP synthase subunit b</fullName>
    </recommendedName>
    <alternativeName>
        <fullName evidence="15">ATP synthase F(0) sector subunit b</fullName>
    </alternativeName>
    <alternativeName>
        <fullName evidence="15">ATPase subunit I</fullName>
    </alternativeName>
    <alternativeName>
        <fullName evidence="15">F-type ATPase subunit b</fullName>
        <shortName evidence="15">F-ATPase subunit b</shortName>
    </alternativeName>
</protein>
<keyword evidence="8 15" id="KW-0406">Ion transport</keyword>
<evidence type="ECO:0000256" key="9">
    <source>
        <dbReference type="ARBA" id="ARBA00023136"/>
    </source>
</evidence>
<evidence type="ECO:0000256" key="12">
    <source>
        <dbReference type="ARBA" id="ARBA00025614"/>
    </source>
</evidence>
<dbReference type="RefSeq" id="WP_048874754.1">
    <property type="nucleotide sequence ID" value="NZ_CP011126.1"/>
</dbReference>
<keyword evidence="19" id="KW-1185">Reference proteome</keyword>
<evidence type="ECO:0000256" key="15">
    <source>
        <dbReference type="HAMAP-Rule" id="MF_01398"/>
    </source>
</evidence>
<keyword evidence="17" id="KW-0175">Coiled coil</keyword>
<evidence type="ECO:0000256" key="5">
    <source>
        <dbReference type="ARBA" id="ARBA00022692"/>
    </source>
</evidence>
<evidence type="ECO:0000313" key="18">
    <source>
        <dbReference type="EMBL" id="AKQ33152.1"/>
    </source>
</evidence>
<evidence type="ECO:0000256" key="17">
    <source>
        <dbReference type="SAM" id="Coils"/>
    </source>
</evidence>
<keyword evidence="3 15" id="KW-1003">Cell membrane</keyword>
<comment type="subcellular location">
    <subcellularLocation>
        <location evidence="15">Cell membrane</location>
        <topology evidence="15">Single-pass membrane protein</topology>
    </subcellularLocation>
    <subcellularLocation>
        <location evidence="14">Endomembrane system</location>
        <topology evidence="14">Single-pass membrane protein</topology>
    </subcellularLocation>
</comment>
<dbReference type="NCBIfam" id="TIGR01144">
    <property type="entry name" value="ATP_synt_b"/>
    <property type="match status" value="1"/>
</dbReference>
<comment type="subunit">
    <text evidence="13">F-type ATPases have 2 components, F(1) - the catalytic core - and F(0) - the membrane proton channel. F(1) has five subunits: alpha(3), beta(3), gamma(1), delta(1), epsilon(1). F(0) has four main subunits: a(1), b(2) and c(10-14). The alpha and beta chains form an alternating ring which encloses part of the gamma chain. F(1) is attached to F(0) by a central stalk formed by the gamma and epsilon chains, while a peripheral stalk is formed by the delta and b chains.</text>
</comment>
<evidence type="ECO:0000256" key="3">
    <source>
        <dbReference type="ARBA" id="ARBA00022475"/>
    </source>
</evidence>
<dbReference type="PANTHER" id="PTHR33445">
    <property type="entry name" value="ATP SYNTHASE SUBUNIT B', CHLOROPLASTIC"/>
    <property type="match status" value="1"/>
</dbReference>
<evidence type="ECO:0000256" key="16">
    <source>
        <dbReference type="RuleBase" id="RU003848"/>
    </source>
</evidence>
<keyword evidence="7 15" id="KW-1133">Transmembrane helix</keyword>
<evidence type="ECO:0000256" key="14">
    <source>
        <dbReference type="ARBA" id="ARBA00037847"/>
    </source>
</evidence>
<evidence type="ECO:0000256" key="2">
    <source>
        <dbReference type="ARBA" id="ARBA00022448"/>
    </source>
</evidence>
<comment type="subunit">
    <text evidence="15">F-type ATPases have 2 components, F(1) - the catalytic core - and F(0) - the membrane proton channel. F(1) has five subunits: alpha(3), beta(3), gamma(1), delta(1), epsilon(1). F(0) has three main subunits: a(1), b(2) and c(10-14). The alpha and beta chains form an alternating ring which encloses part of the gamma chain. F(1) is attached to F(0) by a central stalk formed by the gamma and epsilon chains, while a peripheral stalk is formed by the delta and b chains.</text>
</comment>
<organism evidence="18 19">
    <name type="scientific">Candidatus Coxiella mudrowiae</name>
    <dbReference type="NCBI Taxonomy" id="2054173"/>
    <lineage>
        <taxon>Bacteria</taxon>
        <taxon>Pseudomonadati</taxon>
        <taxon>Pseudomonadota</taxon>
        <taxon>Gammaproteobacteria</taxon>
        <taxon>Legionellales</taxon>
        <taxon>Coxiellaceae</taxon>
        <taxon>Coxiella</taxon>
    </lineage>
</organism>
<evidence type="ECO:0000256" key="11">
    <source>
        <dbReference type="ARBA" id="ARBA00025198"/>
    </source>
</evidence>
<evidence type="ECO:0000256" key="4">
    <source>
        <dbReference type="ARBA" id="ARBA00022547"/>
    </source>
</evidence>
<feature type="transmembrane region" description="Helical" evidence="15">
    <location>
        <begin position="6"/>
        <end position="26"/>
    </location>
</feature>
<dbReference type="NCBIfam" id="NF004411">
    <property type="entry name" value="PRK05759.1-2"/>
    <property type="match status" value="1"/>
</dbReference>
<dbReference type="InterPro" id="IPR028987">
    <property type="entry name" value="ATP_synth_B-like_membr_sf"/>
</dbReference>
<keyword evidence="4 15" id="KW-0138">CF(0)</keyword>
<dbReference type="InterPro" id="IPR002146">
    <property type="entry name" value="ATP_synth_b/b'su_bac/chlpt"/>
</dbReference>
<name>A0ABM5UT89_9COXI</name>
<dbReference type="CDD" id="cd06503">
    <property type="entry name" value="ATP-synt_Fo_b"/>
    <property type="match status" value="1"/>
</dbReference>
<keyword evidence="6 15" id="KW-0375">Hydrogen ion transport</keyword>
<dbReference type="EMBL" id="CP011126">
    <property type="protein sequence ID" value="AKQ33152.1"/>
    <property type="molecule type" value="Genomic_DNA"/>
</dbReference>
<comment type="function">
    <text evidence="12">Component of the F(0) channel, it forms part of the peripheral stalk, linking F(1) to F(0). The b'-subunit is a diverged and duplicated form of b found in plants and photosynthetic bacteria.</text>
</comment>